<organism evidence="1 2">
    <name type="scientific">Entamoeba invadens IP1</name>
    <dbReference type="NCBI Taxonomy" id="370355"/>
    <lineage>
        <taxon>Eukaryota</taxon>
        <taxon>Amoebozoa</taxon>
        <taxon>Evosea</taxon>
        <taxon>Archamoebae</taxon>
        <taxon>Mastigamoebida</taxon>
        <taxon>Entamoebidae</taxon>
        <taxon>Entamoeba</taxon>
    </lineage>
</organism>
<dbReference type="EMBL" id="KB206986">
    <property type="protein sequence ID" value="ELP86359.1"/>
    <property type="molecule type" value="Genomic_DNA"/>
</dbReference>
<reference evidence="1 2" key="1">
    <citation type="submission" date="2012-10" db="EMBL/GenBank/DDBJ databases">
        <authorList>
            <person name="Zafar N."/>
            <person name="Inman J."/>
            <person name="Hall N."/>
            <person name="Lorenzi H."/>
            <person name="Caler E."/>
        </authorList>
    </citation>
    <scope>NUCLEOTIDE SEQUENCE [LARGE SCALE GENOMIC DNA]</scope>
    <source>
        <strain evidence="1 2">IP1</strain>
    </source>
</reference>
<dbReference type="OMA" id="INGNDCI"/>
<gene>
    <name evidence="1" type="ORF">EIN_296790</name>
</gene>
<evidence type="ECO:0000313" key="1">
    <source>
        <dbReference type="EMBL" id="ELP86359.1"/>
    </source>
</evidence>
<dbReference type="VEuPathDB" id="AmoebaDB:EIN_296790"/>
<evidence type="ECO:0000313" key="2">
    <source>
        <dbReference type="Proteomes" id="UP000014680"/>
    </source>
</evidence>
<dbReference type="Gene3D" id="1.10.8.10">
    <property type="entry name" value="DNA helicase RuvA subunit, C-terminal domain"/>
    <property type="match status" value="1"/>
</dbReference>
<accession>L7FKA8</accession>
<dbReference type="CDD" id="cd14279">
    <property type="entry name" value="CUE"/>
    <property type="match status" value="1"/>
</dbReference>
<dbReference type="OrthoDB" id="29429at2759"/>
<dbReference type="AlphaFoldDB" id="L7FKA8"/>
<sequence length="393" mass="44084">MSKPTERRLDLHTSTLAGLTYSQQSELLKAYKGDLSQLSAVFPQFSMDEIEREYQMNSRNVDMTITALLCKPIVLNPKQNFPPPTLESAEEKKKLSTTVTRMANLKPIFIEPTPNTVEKNTYGVSQAALDEALKRIKMSCVDEVIVKNDEVAEKEEDVKADSLSVNVPDIILEEKEEVKEVVEKPEIVEPTSVEGKDDQIENVAVVDIKEREETNEIVFTFHINPEERFSNGKVCVVDYYDNSLVKLEKEFGMATIFEIKMKKMSGLYRIQYIVGDLVTVLRDFSVDPVKMQLSVESDFYNISFSGPSDEVLSRVSWVGVFPLYGDKKNNYITYANTKGMKVGSTVQIKIGKEAGGFICRAFAQENSSGGFIGFGKSYFTVGDSNEVLVTKAN</sequence>
<keyword evidence="2" id="KW-1185">Reference proteome</keyword>
<name>L7FKA8_ENTIV</name>
<dbReference type="KEGG" id="eiv:EIN_296790"/>
<protein>
    <submittedName>
        <fullName evidence="1">Uncharacterized protein</fullName>
    </submittedName>
</protein>
<proteinExistence type="predicted"/>
<dbReference type="Proteomes" id="UP000014680">
    <property type="component" value="Unassembled WGS sequence"/>
</dbReference>
<dbReference type="GeneID" id="14885319"/>
<dbReference type="RefSeq" id="XP_004185705.1">
    <property type="nucleotide sequence ID" value="XM_004185657.1"/>
</dbReference>